<dbReference type="AlphaFoldDB" id="A0A1Y5IAN4"/>
<sequence length="57" mass="5810">MKIPLTVTTFTNSFVPNFGSVNAPVFASNRLSGSAKTSPSVNAPAGARAGAMVVDVR</sequence>
<reference evidence="1" key="1">
    <citation type="submission" date="2017-04" db="EMBL/GenBank/DDBJ databases">
        <title>Population genomics of picophytoplankton unveils novel chromosome hypervariability.</title>
        <authorList>
            <consortium name="DOE Joint Genome Institute"/>
            <person name="Blanc-Mathieu R."/>
            <person name="Krasovec M."/>
            <person name="Hebrard M."/>
            <person name="Yau S."/>
            <person name="Desgranges E."/>
            <person name="Martin J."/>
            <person name="Schackwitz W."/>
            <person name="Kuo A."/>
            <person name="Salin G."/>
            <person name="Donnadieu C."/>
            <person name="Desdevises Y."/>
            <person name="Sanchez-Ferandin S."/>
            <person name="Moreau H."/>
            <person name="Rivals E."/>
            <person name="Grigoriev I.V."/>
            <person name="Grimsley N."/>
            <person name="Eyre-Walker A."/>
            <person name="Piganeau G."/>
        </authorList>
    </citation>
    <scope>NUCLEOTIDE SEQUENCE [LARGE SCALE GENOMIC DNA]</scope>
    <source>
        <strain evidence="1">RCC 1115</strain>
    </source>
</reference>
<protein>
    <submittedName>
        <fullName evidence="1">Uncharacterized protein</fullName>
    </submittedName>
</protein>
<dbReference type="Proteomes" id="UP000195557">
    <property type="component" value="Unassembled WGS sequence"/>
</dbReference>
<feature type="non-terminal residue" evidence="1">
    <location>
        <position position="57"/>
    </location>
</feature>
<organism evidence="1">
    <name type="scientific">Ostreococcus tauri</name>
    <name type="common">Marine green alga</name>
    <dbReference type="NCBI Taxonomy" id="70448"/>
    <lineage>
        <taxon>Eukaryota</taxon>
        <taxon>Viridiplantae</taxon>
        <taxon>Chlorophyta</taxon>
        <taxon>Mamiellophyceae</taxon>
        <taxon>Mamiellales</taxon>
        <taxon>Bathycoccaceae</taxon>
        <taxon>Ostreococcus</taxon>
    </lineage>
</organism>
<accession>A0A1Y5IAN4</accession>
<dbReference type="EMBL" id="KZ155783">
    <property type="protein sequence ID" value="OUS46576.1"/>
    <property type="molecule type" value="Genomic_DNA"/>
</dbReference>
<evidence type="ECO:0000313" key="1">
    <source>
        <dbReference type="EMBL" id="OUS46576.1"/>
    </source>
</evidence>
<name>A0A1Y5IAN4_OSTTA</name>
<proteinExistence type="predicted"/>
<gene>
    <name evidence="1" type="ORF">BE221DRAFT_192074</name>
</gene>